<evidence type="ECO:0000256" key="1">
    <source>
        <dbReference type="ARBA" id="ARBA00001670"/>
    </source>
</evidence>
<gene>
    <name evidence="8" type="ORF">COHA_002035</name>
</gene>
<reference evidence="8" key="1">
    <citation type="submission" date="2020-11" db="EMBL/GenBank/DDBJ databases">
        <title>Chlorella ohadii genome sequencing and assembly.</title>
        <authorList>
            <person name="Murik O."/>
            <person name="Treves H."/>
            <person name="Kedem I."/>
            <person name="Shotland Y."/>
            <person name="Kaplan A."/>
        </authorList>
    </citation>
    <scope>NUCLEOTIDE SEQUENCE</scope>
    <source>
        <strain evidence="8">1</strain>
    </source>
</reference>
<evidence type="ECO:0000256" key="7">
    <source>
        <dbReference type="SAM" id="SignalP"/>
    </source>
</evidence>
<feature type="chain" id="PRO_5041903132" description="membrane dipeptidase" evidence="7">
    <location>
        <begin position="28"/>
        <end position="558"/>
    </location>
</feature>
<keyword evidence="7" id="KW-0732">Signal</keyword>
<protein>
    <recommendedName>
        <fullName evidence="3">membrane dipeptidase</fullName>
        <ecNumber evidence="3">3.4.13.19</ecNumber>
    </recommendedName>
</protein>
<dbReference type="PANTHER" id="PTHR12994:SF17">
    <property type="entry name" value="LD30995P"/>
    <property type="match status" value="1"/>
</dbReference>
<dbReference type="InterPro" id="IPR005322">
    <property type="entry name" value="Peptidase_C69"/>
</dbReference>
<evidence type="ECO:0000256" key="6">
    <source>
        <dbReference type="ARBA" id="ARBA00022997"/>
    </source>
</evidence>
<evidence type="ECO:0000256" key="5">
    <source>
        <dbReference type="ARBA" id="ARBA00022801"/>
    </source>
</evidence>
<dbReference type="AlphaFoldDB" id="A0AAD5H545"/>
<comment type="catalytic activity">
    <reaction evidence="1">
        <text>an L-aminoacyl-L-amino acid + H2O = 2 an L-alpha-amino acid</text>
        <dbReference type="Rhea" id="RHEA:48940"/>
        <dbReference type="ChEBI" id="CHEBI:15377"/>
        <dbReference type="ChEBI" id="CHEBI:59869"/>
        <dbReference type="ChEBI" id="CHEBI:77460"/>
        <dbReference type="EC" id="3.4.13.19"/>
    </reaction>
</comment>
<dbReference type="Gene3D" id="3.60.60.10">
    <property type="entry name" value="Penicillin V Acylase, Chain A"/>
    <property type="match status" value="1"/>
</dbReference>
<dbReference type="PANTHER" id="PTHR12994">
    <property type="entry name" value="SECERNIN"/>
    <property type="match status" value="1"/>
</dbReference>
<comment type="similarity">
    <text evidence="2">Belongs to the peptidase C69 family. Secernin subfamily.</text>
</comment>
<proteinExistence type="inferred from homology"/>
<dbReference type="GO" id="GO:0070004">
    <property type="term" value="F:cysteine-type exopeptidase activity"/>
    <property type="evidence" value="ECO:0007669"/>
    <property type="project" value="InterPro"/>
</dbReference>
<name>A0AAD5H545_9CHLO</name>
<evidence type="ECO:0000256" key="4">
    <source>
        <dbReference type="ARBA" id="ARBA00022670"/>
    </source>
</evidence>
<feature type="signal peptide" evidence="7">
    <location>
        <begin position="1"/>
        <end position="27"/>
    </location>
</feature>
<dbReference type="InterPro" id="IPR047804">
    <property type="entry name" value="C69_dipept_A-like"/>
</dbReference>
<dbReference type="GO" id="GO:0016805">
    <property type="term" value="F:dipeptidase activity"/>
    <property type="evidence" value="ECO:0007669"/>
    <property type="project" value="UniProtKB-KW"/>
</dbReference>
<comment type="caution">
    <text evidence="8">The sequence shown here is derived from an EMBL/GenBank/DDBJ whole genome shotgun (WGS) entry which is preliminary data.</text>
</comment>
<evidence type="ECO:0000256" key="2">
    <source>
        <dbReference type="ARBA" id="ARBA00005705"/>
    </source>
</evidence>
<dbReference type="Pfam" id="PF03577">
    <property type="entry name" value="Peptidase_C69"/>
    <property type="match status" value="1"/>
</dbReference>
<accession>A0AAD5H545</accession>
<keyword evidence="5" id="KW-0378">Hydrolase</keyword>
<sequence>MGRAWRCAALSALVALLVLLAARPAAACTSYIVAPGASADGSVIIARNDDGEGAISPSSLQYHPARQGPAVFRANLNRLQLELPGPGLPYLSLPAGPLCDAASGRNTSGEAAGVNEAGVAISATESIYNSAAALAADPLNEETGIIEDAIPSIILPQVTSARQGAELLGQLVSQHGAGEAFGVLFADAREAWYLETASGHHWMAQRLPNDTFFISANQGRFQEVEEGKDGVLVSPGLRRFAAESGLWDPASGQPLNFFQAFMEDGPLDWNYSYPRVCVLQHLFGGCPASCNAPEVPTFLRPTPERLTPQAVMAAMRNHWEGTSHDPYYYRIPPAEVWRPITLLRTGMGHVTVARPTSDDVPDALAVIMYAAMSTPKLSPFVPVYKGLPGDALPPELATATPQGEMDAVSLFWRARRLQALVFQDWRALALPTAEAIVAWEQQVDRLERPVFEARYVHALQHKGETAATKLLVQFSHRVAREAGALLDGLTVDAARRLGLPGVPSDDRLLQLLNEAAETYAFEPTRADDNALRRDKRAVWHGKGSAGAPLFAARAAATE</sequence>
<evidence type="ECO:0000313" key="8">
    <source>
        <dbReference type="EMBL" id="KAI7844236.1"/>
    </source>
</evidence>
<dbReference type="NCBIfam" id="NF033678">
    <property type="entry name" value="C69_fam_dipept"/>
    <property type="match status" value="1"/>
</dbReference>
<organism evidence="8 9">
    <name type="scientific">Chlorella ohadii</name>
    <dbReference type="NCBI Taxonomy" id="2649997"/>
    <lineage>
        <taxon>Eukaryota</taxon>
        <taxon>Viridiplantae</taxon>
        <taxon>Chlorophyta</taxon>
        <taxon>core chlorophytes</taxon>
        <taxon>Trebouxiophyceae</taxon>
        <taxon>Chlorellales</taxon>
        <taxon>Chlorellaceae</taxon>
        <taxon>Chlorella clade</taxon>
        <taxon>Chlorella</taxon>
    </lineage>
</organism>
<dbReference type="EC" id="3.4.13.19" evidence="3"/>
<evidence type="ECO:0000256" key="3">
    <source>
        <dbReference type="ARBA" id="ARBA00013110"/>
    </source>
</evidence>
<dbReference type="Proteomes" id="UP001205105">
    <property type="component" value="Unassembled WGS sequence"/>
</dbReference>
<dbReference type="GO" id="GO:0006508">
    <property type="term" value="P:proteolysis"/>
    <property type="evidence" value="ECO:0007669"/>
    <property type="project" value="UniProtKB-KW"/>
</dbReference>
<dbReference type="EMBL" id="JADXDR010000032">
    <property type="protein sequence ID" value="KAI7844236.1"/>
    <property type="molecule type" value="Genomic_DNA"/>
</dbReference>
<keyword evidence="4" id="KW-0645">Protease</keyword>
<evidence type="ECO:0000313" key="9">
    <source>
        <dbReference type="Proteomes" id="UP001205105"/>
    </source>
</evidence>
<keyword evidence="6" id="KW-0224">Dipeptidase</keyword>
<keyword evidence="9" id="KW-1185">Reference proteome</keyword>